<evidence type="ECO:0000313" key="3">
    <source>
        <dbReference type="Proteomes" id="UP001396334"/>
    </source>
</evidence>
<protein>
    <submittedName>
        <fullName evidence="2">Uncharacterized protein</fullName>
    </submittedName>
</protein>
<evidence type="ECO:0000313" key="2">
    <source>
        <dbReference type="EMBL" id="KAK9032650.1"/>
    </source>
</evidence>
<feature type="compositionally biased region" description="Pro residues" evidence="1">
    <location>
        <begin position="122"/>
        <end position="145"/>
    </location>
</feature>
<accession>A0ABR2T571</accession>
<name>A0ABR2T571_9ROSI</name>
<evidence type="ECO:0000256" key="1">
    <source>
        <dbReference type="SAM" id="MobiDB-lite"/>
    </source>
</evidence>
<dbReference type="Proteomes" id="UP001396334">
    <property type="component" value="Unassembled WGS sequence"/>
</dbReference>
<organism evidence="2 3">
    <name type="scientific">Hibiscus sabdariffa</name>
    <name type="common">roselle</name>
    <dbReference type="NCBI Taxonomy" id="183260"/>
    <lineage>
        <taxon>Eukaryota</taxon>
        <taxon>Viridiplantae</taxon>
        <taxon>Streptophyta</taxon>
        <taxon>Embryophyta</taxon>
        <taxon>Tracheophyta</taxon>
        <taxon>Spermatophyta</taxon>
        <taxon>Magnoliopsida</taxon>
        <taxon>eudicotyledons</taxon>
        <taxon>Gunneridae</taxon>
        <taxon>Pentapetalae</taxon>
        <taxon>rosids</taxon>
        <taxon>malvids</taxon>
        <taxon>Malvales</taxon>
        <taxon>Malvaceae</taxon>
        <taxon>Malvoideae</taxon>
        <taxon>Hibiscus</taxon>
    </lineage>
</organism>
<dbReference type="EMBL" id="JBBPBN010000009">
    <property type="protein sequence ID" value="KAK9032650.1"/>
    <property type="molecule type" value="Genomic_DNA"/>
</dbReference>
<gene>
    <name evidence="2" type="ORF">V6N11_056908</name>
</gene>
<feature type="compositionally biased region" description="Low complexity" evidence="1">
    <location>
        <begin position="186"/>
        <end position="196"/>
    </location>
</feature>
<keyword evidence="3" id="KW-1185">Reference proteome</keyword>
<feature type="compositionally biased region" description="Low complexity" evidence="1">
    <location>
        <begin position="146"/>
        <end position="158"/>
    </location>
</feature>
<sequence length="229" mass="25155">MVETKRSRDQSSVMNEFIIEENLESDDSEYMPYEHENSESDFLDSENDHCDATDKICDGPVHGSVEKSLGFVPHNTSVVSSDSDDDVDSLHSHNVRTCRGHVRSNIRHNTPLVATPIASAPLTPPGSPHLSPPATAPPFPAPPTTAPLAPAPSVSAPSIIDRATKLPFQRSTKVHLKRTAGRQISPQQPTQQQPTPYQVVRWMMQQTTNSENVLRTSQESIGSFKPKTN</sequence>
<reference evidence="2 3" key="1">
    <citation type="journal article" date="2024" name="G3 (Bethesda)">
        <title>Genome assembly of Hibiscus sabdariffa L. provides insights into metabolisms of medicinal natural products.</title>
        <authorList>
            <person name="Kim T."/>
        </authorList>
    </citation>
    <scope>NUCLEOTIDE SEQUENCE [LARGE SCALE GENOMIC DNA]</scope>
    <source>
        <strain evidence="2">TK-2024</strain>
        <tissue evidence="2">Old leaves</tissue>
    </source>
</reference>
<comment type="caution">
    <text evidence="2">The sequence shown here is derived from an EMBL/GenBank/DDBJ whole genome shotgun (WGS) entry which is preliminary data.</text>
</comment>
<feature type="region of interest" description="Disordered" evidence="1">
    <location>
        <begin position="119"/>
        <end position="196"/>
    </location>
</feature>
<feature type="region of interest" description="Disordered" evidence="1">
    <location>
        <begin position="208"/>
        <end position="229"/>
    </location>
</feature>
<feature type="region of interest" description="Disordered" evidence="1">
    <location>
        <begin position="23"/>
        <end position="47"/>
    </location>
</feature>
<proteinExistence type="predicted"/>